<organism evidence="1 2">
    <name type="scientific">Pyropia yezoensis</name>
    <name type="common">Susabi-nori</name>
    <name type="synonym">Porphyra yezoensis</name>
    <dbReference type="NCBI Taxonomy" id="2788"/>
    <lineage>
        <taxon>Eukaryota</taxon>
        <taxon>Rhodophyta</taxon>
        <taxon>Bangiophyceae</taxon>
        <taxon>Bangiales</taxon>
        <taxon>Bangiaceae</taxon>
        <taxon>Pyropia</taxon>
    </lineage>
</organism>
<reference evidence="1" key="1">
    <citation type="submission" date="2019-11" db="EMBL/GenBank/DDBJ databases">
        <title>Nori genome reveals adaptations in red seaweeds to the harsh intertidal environment.</title>
        <authorList>
            <person name="Wang D."/>
            <person name="Mao Y."/>
        </authorList>
    </citation>
    <scope>NUCLEOTIDE SEQUENCE</scope>
    <source>
        <tissue evidence="1">Gametophyte</tissue>
    </source>
</reference>
<accession>A0ACC3BUM7</accession>
<dbReference type="EMBL" id="CM020618">
    <property type="protein sequence ID" value="KAK1861440.1"/>
    <property type="molecule type" value="Genomic_DNA"/>
</dbReference>
<evidence type="ECO:0000313" key="1">
    <source>
        <dbReference type="EMBL" id="KAK1861440.1"/>
    </source>
</evidence>
<evidence type="ECO:0000313" key="2">
    <source>
        <dbReference type="Proteomes" id="UP000798662"/>
    </source>
</evidence>
<protein>
    <submittedName>
        <fullName evidence="1">Uncharacterized protein</fullName>
    </submittedName>
</protein>
<name>A0ACC3BUM7_PYRYE</name>
<proteinExistence type="predicted"/>
<dbReference type="Proteomes" id="UP000798662">
    <property type="component" value="Chromosome 1"/>
</dbReference>
<sequence>MEVEPSETGSSDEDEDGGGVGGSSDDDDSDGSEAADADLVDGASSSDSDSDVSRATRQRRRRRRRQRQRRQAGSPPDPATAAAVVKPWARLSALDKVARLAFMPLTAALSPTVWAPVSASASTSLGASGAEARLTVRRPVVDGAPFFLPTSPTVAAAAASASAARRRAAATATARARRRALSRAPGSPGPYVEATASPGLTSGSWALEGGGGRRWASATSTGLSLRYASEGLSLRVGVSRGGHTLSVPLLLAGGGVADVAAAAAAAVATAAMAAVLEVGIIAPLRAALAASAASAAREHRRAAAAAERAEAAGVTELLAEAVAASERREAAAPGGGLLIERAVYGARSAVEAETRNGPRVEGVAAEEEREMIEVRDAIQALV</sequence>
<keyword evidence="2" id="KW-1185">Reference proteome</keyword>
<comment type="caution">
    <text evidence="1">The sequence shown here is derived from an EMBL/GenBank/DDBJ whole genome shotgun (WGS) entry which is preliminary data.</text>
</comment>
<gene>
    <name evidence="1" type="ORF">I4F81_004024</name>
</gene>